<dbReference type="InterPro" id="IPR015947">
    <property type="entry name" value="PUA-like_sf"/>
</dbReference>
<dbReference type="AlphaFoldDB" id="U2S8T3"/>
<evidence type="ECO:0000313" key="3">
    <source>
        <dbReference type="Proteomes" id="UP000016637"/>
    </source>
</evidence>
<dbReference type="PANTHER" id="PTHR37291:SF1">
    <property type="entry name" value="TYPE IV METHYL-DIRECTED RESTRICTION ENZYME ECOKMCRB SUBUNIT"/>
    <property type="match status" value="1"/>
</dbReference>
<gene>
    <name evidence="2" type="ORF">HMPREF1983_00597</name>
</gene>
<evidence type="ECO:0000313" key="2">
    <source>
        <dbReference type="EMBL" id="ERK59222.1"/>
    </source>
</evidence>
<feature type="domain" description="AAA+ ATPase" evidence="1">
    <location>
        <begin position="103"/>
        <end position="261"/>
    </location>
</feature>
<dbReference type="RefSeq" id="WP_021753177.1">
    <property type="nucleotide sequence ID" value="NZ_KI271849.1"/>
</dbReference>
<dbReference type="InterPro" id="IPR011704">
    <property type="entry name" value="ATPase_dyneun-rel_AAA"/>
</dbReference>
<sequence>MCVCKEQDGEKIYFEKCKNLSIPIDFSDFKKYPGLQKMEYFKNPRGSLFKLTESEYNLISEIIKKNNMELNYSSNNSYSKKDFLNDTYMCEEKYDSLVSVLKKKKNIILQGAPGVGKTFAAKRLAYSILNEKNEDFIEFIQFHQNYSYEDFVMGYKPVENGFKLKLGIFYNFCKKAERNPNKDYFLIIDEINRGNLSKIFGELLMLIESDYREEKITLSYGDEKFSVPKNLYIIGMMNTADRSLAMIDYALRRRFSFISLEPGFTSKGFLKYQENLSNDNFNKLIEIIKELNQEIIRDKALGSGFCLGHSYFCNINECTNKLLKDIIEFDIIPMISEYWFDEEEKLLTWNKKLCGIFNEK</sequence>
<dbReference type="Proteomes" id="UP000016637">
    <property type="component" value="Unassembled WGS sequence"/>
</dbReference>
<dbReference type="eggNOG" id="COG1401">
    <property type="taxonomic scope" value="Bacteria"/>
</dbReference>
<dbReference type="Gene3D" id="3.10.590.10">
    <property type="entry name" value="ph1033 like domains"/>
    <property type="match status" value="1"/>
</dbReference>
<dbReference type="Pfam" id="PF07728">
    <property type="entry name" value="AAA_5"/>
    <property type="match status" value="1"/>
</dbReference>
<reference evidence="2 3" key="1">
    <citation type="submission" date="2013-08" db="EMBL/GenBank/DDBJ databases">
        <authorList>
            <person name="Weinstock G."/>
            <person name="Sodergren E."/>
            <person name="Wylie T."/>
            <person name="Fulton L."/>
            <person name="Fulton R."/>
            <person name="Fronick C."/>
            <person name="O'Laughlin M."/>
            <person name="Godfrey J."/>
            <person name="Miner T."/>
            <person name="Herter B."/>
            <person name="Appelbaum E."/>
            <person name="Cordes M."/>
            <person name="Lek S."/>
            <person name="Wollam A."/>
            <person name="Pepin K.H."/>
            <person name="Palsikar V.B."/>
            <person name="Mitreva M."/>
            <person name="Wilson R.K."/>
        </authorList>
    </citation>
    <scope>NUCLEOTIDE SEQUENCE [LARGE SCALE GENOMIC DNA]</scope>
    <source>
        <strain evidence="2 3">ATCC 700627</strain>
    </source>
</reference>
<dbReference type="PATRIC" id="fig|1321820.3.peg.584"/>
<dbReference type="EMBL" id="AWVP01000036">
    <property type="protein sequence ID" value="ERK59222.1"/>
    <property type="molecule type" value="Genomic_DNA"/>
</dbReference>
<dbReference type="SUPFAM" id="SSF88697">
    <property type="entry name" value="PUA domain-like"/>
    <property type="match status" value="1"/>
</dbReference>
<organism evidence="2 3">
    <name type="scientific">Gemella bergeri ATCC 700627</name>
    <dbReference type="NCBI Taxonomy" id="1321820"/>
    <lineage>
        <taxon>Bacteria</taxon>
        <taxon>Bacillati</taxon>
        <taxon>Bacillota</taxon>
        <taxon>Bacilli</taxon>
        <taxon>Bacillales</taxon>
        <taxon>Gemellaceae</taxon>
        <taxon>Gemella</taxon>
    </lineage>
</organism>
<dbReference type="HOGENOM" id="CLU_008747_8_1_9"/>
<comment type="caution">
    <text evidence="2">The sequence shown here is derived from an EMBL/GenBank/DDBJ whole genome shotgun (WGS) entry which is preliminary data.</text>
</comment>
<dbReference type="PANTHER" id="PTHR37291">
    <property type="entry name" value="5-METHYLCYTOSINE-SPECIFIC RESTRICTION ENZYME B"/>
    <property type="match status" value="1"/>
</dbReference>
<dbReference type="InterPro" id="IPR052934">
    <property type="entry name" value="Methyl-DNA_Rec/Restrict_Enz"/>
</dbReference>
<dbReference type="GO" id="GO:0016887">
    <property type="term" value="F:ATP hydrolysis activity"/>
    <property type="evidence" value="ECO:0007669"/>
    <property type="project" value="InterPro"/>
</dbReference>
<dbReference type="CDD" id="cd00009">
    <property type="entry name" value="AAA"/>
    <property type="match status" value="1"/>
</dbReference>
<dbReference type="InterPro" id="IPR003593">
    <property type="entry name" value="AAA+_ATPase"/>
</dbReference>
<dbReference type="InterPro" id="IPR027417">
    <property type="entry name" value="P-loop_NTPase"/>
</dbReference>
<keyword evidence="3" id="KW-1185">Reference proteome</keyword>
<proteinExistence type="predicted"/>
<dbReference type="GO" id="GO:0005524">
    <property type="term" value="F:ATP binding"/>
    <property type="evidence" value="ECO:0007669"/>
    <property type="project" value="InterPro"/>
</dbReference>
<name>U2S8T3_9BACL</name>
<dbReference type="SMART" id="SM00382">
    <property type="entry name" value="AAA"/>
    <property type="match status" value="1"/>
</dbReference>
<protein>
    <submittedName>
        <fullName evidence="2">ATPase family protein</fullName>
    </submittedName>
</protein>
<dbReference type="Gene3D" id="3.40.50.300">
    <property type="entry name" value="P-loop containing nucleotide triphosphate hydrolases"/>
    <property type="match status" value="1"/>
</dbReference>
<evidence type="ECO:0000259" key="1">
    <source>
        <dbReference type="SMART" id="SM00382"/>
    </source>
</evidence>
<dbReference type="SUPFAM" id="SSF52540">
    <property type="entry name" value="P-loop containing nucleoside triphosphate hydrolases"/>
    <property type="match status" value="1"/>
</dbReference>
<accession>U2S8T3</accession>